<accession>A0A1S7LFZ6</accession>
<reference evidence="1" key="1">
    <citation type="submission" date="2015-04" db="EMBL/GenBank/DDBJ databases">
        <authorList>
            <person name="Syromyatnikov M.Y."/>
            <person name="Popov V.N."/>
        </authorList>
    </citation>
    <scope>NUCLEOTIDE SEQUENCE</scope>
    <source>
        <strain evidence="1">MO-1</strain>
    </source>
</reference>
<dbReference type="AlphaFoldDB" id="A0A1S7LFZ6"/>
<organism evidence="1">
    <name type="scientific">Magnetococcus massalia (strain MO-1)</name>
    <dbReference type="NCBI Taxonomy" id="451514"/>
    <lineage>
        <taxon>Bacteria</taxon>
        <taxon>Pseudomonadati</taxon>
        <taxon>Pseudomonadota</taxon>
        <taxon>Magnetococcia</taxon>
        <taxon>Magnetococcales</taxon>
        <taxon>Magnetococcaceae</taxon>
        <taxon>Magnetococcus</taxon>
    </lineage>
</organism>
<sequence>MLVLADESQARKRIFEDHAGTWKATCDEHDGGKVYCRMFHIEKLTESHGKNFLQFGPAWTPDAVGFVVATFMGFQQGTTVRIGVDKFPRRDFTAPKDNSLMTAPDVAKEILAEMVKGHKQVVMFQTRTGARHLALVELGPFNELLVKVKQQMAKNKQSSAPLK</sequence>
<gene>
    <name evidence="1" type="ORF">MAGMO_0768</name>
</gene>
<dbReference type="EMBL" id="LO017727">
    <property type="protein sequence ID" value="CRH04969.1"/>
    <property type="molecule type" value="Genomic_DNA"/>
</dbReference>
<name>A0A1S7LFZ6_MAGMO</name>
<protein>
    <submittedName>
        <fullName evidence="1">Uncharacterized protein</fullName>
    </submittedName>
</protein>
<proteinExistence type="predicted"/>
<evidence type="ECO:0000313" key="1">
    <source>
        <dbReference type="EMBL" id="CRH04969.1"/>
    </source>
</evidence>